<gene>
    <name evidence="9" type="ORF">ADEAN_001015900</name>
</gene>
<dbReference type="OrthoDB" id="1902587at2759"/>
<protein>
    <recommendedName>
        <fullName evidence="3 7">peptidylprolyl isomerase</fullName>
        <ecNumber evidence="3 7">5.2.1.8</ecNumber>
    </recommendedName>
</protein>
<dbReference type="Pfam" id="PF00254">
    <property type="entry name" value="FKBP_C"/>
    <property type="match status" value="1"/>
</dbReference>
<keyword evidence="5 7" id="KW-0697">Rotamase</keyword>
<dbReference type="VEuPathDB" id="TriTrypDB:ADEAN_001015900"/>
<dbReference type="Proteomes" id="UP000515908">
    <property type="component" value="Chromosome 27"/>
</dbReference>
<keyword evidence="6 7" id="KW-0413">Isomerase</keyword>
<dbReference type="InterPro" id="IPR044609">
    <property type="entry name" value="FKBP2/11"/>
</dbReference>
<reference evidence="9 10" key="1">
    <citation type="submission" date="2020-08" db="EMBL/GenBank/DDBJ databases">
        <authorList>
            <person name="Newling K."/>
            <person name="Davey J."/>
            <person name="Forrester S."/>
        </authorList>
    </citation>
    <scope>NUCLEOTIDE SEQUENCE [LARGE SCALE GENOMIC DNA]</scope>
    <source>
        <strain evidence="10">Crithidia deanei Carvalho (ATCC PRA-265)</strain>
    </source>
</reference>
<evidence type="ECO:0000259" key="8">
    <source>
        <dbReference type="PROSITE" id="PS50059"/>
    </source>
</evidence>
<accession>A0A7G2CST1</accession>
<dbReference type="GO" id="GO:0005783">
    <property type="term" value="C:endoplasmic reticulum"/>
    <property type="evidence" value="ECO:0007669"/>
    <property type="project" value="TreeGrafter"/>
</dbReference>
<dbReference type="PANTHER" id="PTHR45779:SF7">
    <property type="entry name" value="PEPTIDYLPROLYL ISOMERASE"/>
    <property type="match status" value="1"/>
</dbReference>
<evidence type="ECO:0000256" key="7">
    <source>
        <dbReference type="PROSITE-ProRule" id="PRU00277"/>
    </source>
</evidence>
<proteinExistence type="inferred from homology"/>
<dbReference type="GO" id="GO:0003755">
    <property type="term" value="F:peptidyl-prolyl cis-trans isomerase activity"/>
    <property type="evidence" value="ECO:0007669"/>
    <property type="project" value="UniProtKB-KW"/>
</dbReference>
<dbReference type="SUPFAM" id="SSF54534">
    <property type="entry name" value="FKBP-like"/>
    <property type="match status" value="1"/>
</dbReference>
<dbReference type="PANTHER" id="PTHR45779">
    <property type="entry name" value="PEPTIDYLPROLYL ISOMERASE"/>
    <property type="match status" value="1"/>
</dbReference>
<name>A0A7G2CST1_9TRYP</name>
<evidence type="ECO:0000256" key="1">
    <source>
        <dbReference type="ARBA" id="ARBA00000971"/>
    </source>
</evidence>
<evidence type="ECO:0000256" key="5">
    <source>
        <dbReference type="ARBA" id="ARBA00023110"/>
    </source>
</evidence>
<keyword evidence="4" id="KW-0732">Signal</keyword>
<feature type="domain" description="PPIase FKBP-type" evidence="8">
    <location>
        <begin position="45"/>
        <end position="131"/>
    </location>
</feature>
<evidence type="ECO:0000313" key="9">
    <source>
        <dbReference type="EMBL" id="CAD2222615.1"/>
    </source>
</evidence>
<evidence type="ECO:0000256" key="4">
    <source>
        <dbReference type="ARBA" id="ARBA00022729"/>
    </source>
</evidence>
<dbReference type="PROSITE" id="PS50059">
    <property type="entry name" value="FKBP_PPIASE"/>
    <property type="match status" value="1"/>
</dbReference>
<sequence>MAEEAGRKFLAEVATRKGVHKLPSGMYFKILTPTPDAAGKSPTSSDPCKVHYHGTLPTGETFDSSMDRGTPATFAPNQVIKGWTEALQLMTEGEQWEVYLPHELAYGARGAGGVIPGYATLVFKIHLLEVTRGGKPGSEAHAKLEKLAGKPYSQLTS</sequence>
<dbReference type="FunFam" id="3.10.50.40:FF:000045">
    <property type="entry name" value="Peptidyl-prolyl cis-trans isomerase"/>
    <property type="match status" value="1"/>
</dbReference>
<dbReference type="AlphaFoldDB" id="A0A7G2CST1"/>
<evidence type="ECO:0000256" key="2">
    <source>
        <dbReference type="ARBA" id="ARBA00006577"/>
    </source>
</evidence>
<comment type="catalytic activity">
    <reaction evidence="1 7">
        <text>[protein]-peptidylproline (omega=180) = [protein]-peptidylproline (omega=0)</text>
        <dbReference type="Rhea" id="RHEA:16237"/>
        <dbReference type="Rhea" id="RHEA-COMP:10747"/>
        <dbReference type="Rhea" id="RHEA-COMP:10748"/>
        <dbReference type="ChEBI" id="CHEBI:83833"/>
        <dbReference type="ChEBI" id="CHEBI:83834"/>
        <dbReference type="EC" id="5.2.1.8"/>
    </reaction>
</comment>
<dbReference type="EC" id="5.2.1.8" evidence="3 7"/>
<keyword evidence="10" id="KW-1185">Reference proteome</keyword>
<evidence type="ECO:0000313" key="10">
    <source>
        <dbReference type="Proteomes" id="UP000515908"/>
    </source>
</evidence>
<comment type="similarity">
    <text evidence="2">Belongs to the FKBP-type PPIase family.</text>
</comment>
<evidence type="ECO:0000256" key="6">
    <source>
        <dbReference type="ARBA" id="ARBA00023235"/>
    </source>
</evidence>
<dbReference type="Gene3D" id="3.10.50.40">
    <property type="match status" value="1"/>
</dbReference>
<dbReference type="InterPro" id="IPR046357">
    <property type="entry name" value="PPIase_dom_sf"/>
</dbReference>
<dbReference type="EMBL" id="LR877171">
    <property type="protein sequence ID" value="CAD2222615.1"/>
    <property type="molecule type" value="Genomic_DNA"/>
</dbReference>
<organism evidence="9 10">
    <name type="scientific">Angomonas deanei</name>
    <dbReference type="NCBI Taxonomy" id="59799"/>
    <lineage>
        <taxon>Eukaryota</taxon>
        <taxon>Discoba</taxon>
        <taxon>Euglenozoa</taxon>
        <taxon>Kinetoplastea</taxon>
        <taxon>Metakinetoplastina</taxon>
        <taxon>Trypanosomatida</taxon>
        <taxon>Trypanosomatidae</taxon>
        <taxon>Strigomonadinae</taxon>
        <taxon>Angomonas</taxon>
    </lineage>
</organism>
<evidence type="ECO:0000256" key="3">
    <source>
        <dbReference type="ARBA" id="ARBA00013194"/>
    </source>
</evidence>
<dbReference type="InterPro" id="IPR001179">
    <property type="entry name" value="PPIase_FKBP_dom"/>
</dbReference>